<keyword evidence="3" id="KW-0256">Endoplasmic reticulum</keyword>
<dbReference type="SMART" id="SM00271">
    <property type="entry name" value="DnaJ"/>
    <property type="match status" value="1"/>
</dbReference>
<reference evidence="9" key="1">
    <citation type="journal article" date="2020" name="Nat. Commun.">
        <title>Large-scale genome sequencing of mycorrhizal fungi provides insights into the early evolution of symbiotic traits.</title>
        <authorList>
            <person name="Miyauchi S."/>
            <person name="Kiss E."/>
            <person name="Kuo A."/>
            <person name="Drula E."/>
            <person name="Kohler A."/>
            <person name="Sanchez-Garcia M."/>
            <person name="Morin E."/>
            <person name="Andreopoulos B."/>
            <person name="Barry K.W."/>
            <person name="Bonito G."/>
            <person name="Buee M."/>
            <person name="Carver A."/>
            <person name="Chen C."/>
            <person name="Cichocki N."/>
            <person name="Clum A."/>
            <person name="Culley D."/>
            <person name="Crous P.W."/>
            <person name="Fauchery L."/>
            <person name="Girlanda M."/>
            <person name="Hayes R.D."/>
            <person name="Keri Z."/>
            <person name="LaButti K."/>
            <person name="Lipzen A."/>
            <person name="Lombard V."/>
            <person name="Magnuson J."/>
            <person name="Maillard F."/>
            <person name="Murat C."/>
            <person name="Nolan M."/>
            <person name="Ohm R.A."/>
            <person name="Pangilinan J."/>
            <person name="Pereira M.F."/>
            <person name="Perotto S."/>
            <person name="Peter M."/>
            <person name="Pfister S."/>
            <person name="Riley R."/>
            <person name="Sitrit Y."/>
            <person name="Stielow J.B."/>
            <person name="Szollosi G."/>
            <person name="Zifcakova L."/>
            <person name="Stursova M."/>
            <person name="Spatafora J.W."/>
            <person name="Tedersoo L."/>
            <person name="Vaario L.M."/>
            <person name="Yamada A."/>
            <person name="Yan M."/>
            <person name="Wang P."/>
            <person name="Xu J."/>
            <person name="Bruns T."/>
            <person name="Baldrian P."/>
            <person name="Vilgalys R."/>
            <person name="Dunand C."/>
            <person name="Henrissat B."/>
            <person name="Grigoriev I.V."/>
            <person name="Hibbett D."/>
            <person name="Nagy L.G."/>
            <person name="Martin F.M."/>
        </authorList>
    </citation>
    <scope>NUCLEOTIDE SEQUENCE</scope>
    <source>
        <strain evidence="9">UP504</strain>
    </source>
</reference>
<comment type="caution">
    <text evidence="9">The sequence shown here is derived from an EMBL/GenBank/DDBJ whole genome shotgun (WGS) entry which is preliminary data.</text>
</comment>
<dbReference type="EMBL" id="MU129011">
    <property type="protein sequence ID" value="KAF9510766.1"/>
    <property type="molecule type" value="Genomic_DNA"/>
</dbReference>
<dbReference type="Proteomes" id="UP000886523">
    <property type="component" value="Unassembled WGS sequence"/>
</dbReference>
<dbReference type="Pfam" id="PF13432">
    <property type="entry name" value="TPR_16"/>
    <property type="match status" value="1"/>
</dbReference>
<name>A0A9P6ATW2_9AGAM</name>
<feature type="chain" id="PRO_5040278528" description="J domain-containing protein" evidence="7">
    <location>
        <begin position="20"/>
        <end position="541"/>
    </location>
</feature>
<dbReference type="SMART" id="SM00028">
    <property type="entry name" value="TPR"/>
    <property type="match status" value="3"/>
</dbReference>
<evidence type="ECO:0000256" key="7">
    <source>
        <dbReference type="SAM" id="SignalP"/>
    </source>
</evidence>
<feature type="coiled-coil region" evidence="5">
    <location>
        <begin position="379"/>
        <end position="427"/>
    </location>
</feature>
<keyword evidence="10" id="KW-1185">Reference proteome</keyword>
<keyword evidence="2 7" id="KW-0732">Signal</keyword>
<feature type="domain" description="J" evidence="8">
    <location>
        <begin position="428"/>
        <end position="489"/>
    </location>
</feature>
<evidence type="ECO:0000313" key="10">
    <source>
        <dbReference type="Proteomes" id="UP000886523"/>
    </source>
</evidence>
<dbReference type="CDD" id="cd06257">
    <property type="entry name" value="DnaJ"/>
    <property type="match status" value="1"/>
</dbReference>
<dbReference type="OrthoDB" id="1726119at2759"/>
<dbReference type="InterPro" id="IPR036869">
    <property type="entry name" value="J_dom_sf"/>
</dbReference>
<evidence type="ECO:0000256" key="2">
    <source>
        <dbReference type="ARBA" id="ARBA00022729"/>
    </source>
</evidence>
<dbReference type="GO" id="GO:0051087">
    <property type="term" value="F:protein-folding chaperone binding"/>
    <property type="evidence" value="ECO:0007669"/>
    <property type="project" value="TreeGrafter"/>
</dbReference>
<dbReference type="SUPFAM" id="SSF48452">
    <property type="entry name" value="TPR-like"/>
    <property type="match status" value="2"/>
</dbReference>
<evidence type="ECO:0000256" key="4">
    <source>
        <dbReference type="PROSITE-ProRule" id="PRU00339"/>
    </source>
</evidence>
<evidence type="ECO:0000256" key="3">
    <source>
        <dbReference type="ARBA" id="ARBA00022824"/>
    </source>
</evidence>
<dbReference type="AlphaFoldDB" id="A0A9P6ATW2"/>
<sequence>MRLPCFLHALSLFFSLAHATPEIESRLTSGGVESVALRPLILRANAYLSVGQFADAARTYTEALQQSPSDYLLYYKRATAYLSLNRHSNALDDCNTVLRLTSGTFGKAMLIKARVYAREGNWVEAKKLAKAYTKQNGNGDKEAVDLLFSFSEGEVATTKAQSAANAQKHDECIEQATNALITASHAVWLRELRVECALASGDLELAIGDLTRLTHLTSPSGALFQRLSNMSYYLLPPNPQALQALKQCLHFDPDSKACRIAYHTIKAFDRDFIKLDILEQASNWNGIIKLVGSLSTSSERNSDEGGLALNFDAALDEATGPSLALPSNIIPRQKSPRRLRIYSLMCRAFVRSGQVTMGNSWCQETLRMDENNLDGLIGRGEARLKAEEWEDALRAFEQAFEASGRNNQEIAEKVERARRLLKQARQKDYYKVLGISRDADQKTIKKGYRKATMSSHPDKGGSEAKMAAVNEAYEVLSNPELRARFDRGDDPNDPTQGQGGHPFNFGGGPFQNVFFQTSSFSGPGDGRRGSYGNRHFNWGTG</sequence>
<proteinExistence type="predicted"/>
<dbReference type="Pfam" id="PF00226">
    <property type="entry name" value="DnaJ"/>
    <property type="match status" value="1"/>
</dbReference>
<protein>
    <recommendedName>
        <fullName evidence="8">J domain-containing protein</fullName>
    </recommendedName>
</protein>
<dbReference type="GO" id="GO:0005783">
    <property type="term" value="C:endoplasmic reticulum"/>
    <property type="evidence" value="ECO:0007669"/>
    <property type="project" value="UniProtKB-SubCell"/>
</dbReference>
<dbReference type="GO" id="GO:0051787">
    <property type="term" value="F:misfolded protein binding"/>
    <property type="evidence" value="ECO:0007669"/>
    <property type="project" value="TreeGrafter"/>
</dbReference>
<evidence type="ECO:0000256" key="5">
    <source>
        <dbReference type="SAM" id="Coils"/>
    </source>
</evidence>
<evidence type="ECO:0000259" key="8">
    <source>
        <dbReference type="PROSITE" id="PS50076"/>
    </source>
</evidence>
<dbReference type="Gene3D" id="1.10.287.110">
    <property type="entry name" value="DnaJ domain"/>
    <property type="match status" value="1"/>
</dbReference>
<keyword evidence="4" id="KW-0802">TPR repeat</keyword>
<gene>
    <name evidence="9" type="ORF">BS47DRAFT_1299825</name>
</gene>
<keyword evidence="5" id="KW-0175">Coiled coil</keyword>
<feature type="repeat" description="TPR" evidence="4">
    <location>
        <begin position="37"/>
        <end position="70"/>
    </location>
</feature>
<dbReference type="InterPro" id="IPR011990">
    <property type="entry name" value="TPR-like_helical_dom_sf"/>
</dbReference>
<comment type="subcellular location">
    <subcellularLocation>
        <location evidence="1">Endoplasmic reticulum</location>
    </subcellularLocation>
</comment>
<dbReference type="PANTHER" id="PTHR44140">
    <property type="entry name" value="LD25575P"/>
    <property type="match status" value="1"/>
</dbReference>
<dbReference type="InterPro" id="IPR001623">
    <property type="entry name" value="DnaJ_domain"/>
</dbReference>
<dbReference type="InterPro" id="IPR019734">
    <property type="entry name" value="TPR_rpt"/>
</dbReference>
<dbReference type="SUPFAM" id="SSF46565">
    <property type="entry name" value="Chaperone J-domain"/>
    <property type="match status" value="1"/>
</dbReference>
<dbReference type="PRINTS" id="PR00625">
    <property type="entry name" value="JDOMAIN"/>
</dbReference>
<dbReference type="PANTHER" id="PTHR44140:SF2">
    <property type="entry name" value="LD25575P"/>
    <property type="match status" value="1"/>
</dbReference>
<dbReference type="Gene3D" id="1.25.40.10">
    <property type="entry name" value="Tetratricopeptide repeat domain"/>
    <property type="match status" value="1"/>
</dbReference>
<dbReference type="InterPro" id="IPR051727">
    <property type="entry name" value="DnaJ_C3_Co-chaperones"/>
</dbReference>
<evidence type="ECO:0000256" key="6">
    <source>
        <dbReference type="SAM" id="MobiDB-lite"/>
    </source>
</evidence>
<feature type="compositionally biased region" description="Gly residues" evidence="6">
    <location>
        <begin position="497"/>
        <end position="509"/>
    </location>
</feature>
<dbReference type="PROSITE" id="PS50005">
    <property type="entry name" value="TPR"/>
    <property type="match status" value="1"/>
</dbReference>
<organism evidence="9 10">
    <name type="scientific">Hydnum rufescens UP504</name>
    <dbReference type="NCBI Taxonomy" id="1448309"/>
    <lineage>
        <taxon>Eukaryota</taxon>
        <taxon>Fungi</taxon>
        <taxon>Dikarya</taxon>
        <taxon>Basidiomycota</taxon>
        <taxon>Agaricomycotina</taxon>
        <taxon>Agaricomycetes</taxon>
        <taxon>Cantharellales</taxon>
        <taxon>Hydnaceae</taxon>
        <taxon>Hydnum</taxon>
    </lineage>
</organism>
<dbReference type="PROSITE" id="PS50076">
    <property type="entry name" value="DNAJ_2"/>
    <property type="match status" value="1"/>
</dbReference>
<evidence type="ECO:0000313" key="9">
    <source>
        <dbReference type="EMBL" id="KAF9510766.1"/>
    </source>
</evidence>
<evidence type="ECO:0000256" key="1">
    <source>
        <dbReference type="ARBA" id="ARBA00004240"/>
    </source>
</evidence>
<feature type="signal peptide" evidence="7">
    <location>
        <begin position="1"/>
        <end position="19"/>
    </location>
</feature>
<dbReference type="GO" id="GO:0034975">
    <property type="term" value="P:protein folding in endoplasmic reticulum"/>
    <property type="evidence" value="ECO:0007669"/>
    <property type="project" value="TreeGrafter"/>
</dbReference>
<feature type="region of interest" description="Disordered" evidence="6">
    <location>
        <begin position="483"/>
        <end position="541"/>
    </location>
</feature>
<accession>A0A9P6ATW2</accession>